<feature type="compositionally biased region" description="Basic residues" evidence="1">
    <location>
        <begin position="55"/>
        <end position="68"/>
    </location>
</feature>
<reference evidence="3 4" key="1">
    <citation type="journal article" date="2020" name="Int. J. Syst. Evol. Microbiol.">
        <title>Novel acetic acid bacteria from cider fermentations: Acetobacter conturbans sp. nov. and Acetobacter fallax sp. nov.</title>
        <authorList>
            <person name="Sombolestani A.S."/>
            <person name="Cleenwerck I."/>
            <person name="Cnockaert M."/>
            <person name="Borremans W."/>
            <person name="Wieme A.D."/>
            <person name="De Vuyst L."/>
            <person name="Vandamme P."/>
        </authorList>
    </citation>
    <scope>NUCLEOTIDE SEQUENCE [LARGE SCALE GENOMIC DNA]</scope>
    <source>
        <strain evidence="3 4">LMG 30640</strain>
    </source>
</reference>
<feature type="region of interest" description="Disordered" evidence="1">
    <location>
        <begin position="34"/>
        <end position="68"/>
    </location>
</feature>
<organism evidence="3 4">
    <name type="scientific">Acetobacter musti</name>
    <dbReference type="NCBI Taxonomy" id="864732"/>
    <lineage>
        <taxon>Bacteria</taxon>
        <taxon>Pseudomonadati</taxon>
        <taxon>Pseudomonadota</taxon>
        <taxon>Alphaproteobacteria</taxon>
        <taxon>Acetobacterales</taxon>
        <taxon>Acetobacteraceae</taxon>
        <taxon>Acetobacter</taxon>
    </lineage>
</organism>
<proteinExistence type="predicted"/>
<evidence type="ECO:0000313" key="3">
    <source>
        <dbReference type="EMBL" id="NHN85417.1"/>
    </source>
</evidence>
<dbReference type="Proteomes" id="UP000635278">
    <property type="component" value="Unassembled WGS sequence"/>
</dbReference>
<evidence type="ECO:0000259" key="2">
    <source>
        <dbReference type="Pfam" id="PF00111"/>
    </source>
</evidence>
<dbReference type="InterPro" id="IPR001041">
    <property type="entry name" value="2Fe-2S_ferredoxin-type"/>
</dbReference>
<comment type="caution">
    <text evidence="3">The sequence shown here is derived from an EMBL/GenBank/DDBJ whole genome shotgun (WGS) entry which is preliminary data.</text>
</comment>
<dbReference type="Pfam" id="PF00111">
    <property type="entry name" value="Fer2"/>
    <property type="match status" value="1"/>
</dbReference>
<name>A0ABX0JU58_9PROT</name>
<dbReference type="PANTHER" id="PTHR45331:SF2">
    <property type="entry name" value="OXIDOREDUCTASE WITH IRON-SULFUR SUBUNIT"/>
    <property type="match status" value="1"/>
</dbReference>
<dbReference type="InterPro" id="IPR036010">
    <property type="entry name" value="2Fe-2S_ferredoxin-like_sf"/>
</dbReference>
<evidence type="ECO:0000256" key="1">
    <source>
        <dbReference type="SAM" id="MobiDB-lite"/>
    </source>
</evidence>
<accession>A0ABX0JU58</accession>
<dbReference type="EMBL" id="WOTB01000016">
    <property type="protein sequence ID" value="NHN85417.1"/>
    <property type="molecule type" value="Genomic_DNA"/>
</dbReference>
<dbReference type="Gene3D" id="3.10.20.30">
    <property type="match status" value="1"/>
</dbReference>
<sequence length="68" mass="7496">MTLIVNATRTSLTVDNSTTLLDLLRERLELTGAKKGCDHGQCGTGPASPCNTKSRSTHPRERSKWRKV</sequence>
<feature type="domain" description="2Fe-2S ferredoxin-type" evidence="2">
    <location>
        <begin position="5"/>
        <end position="44"/>
    </location>
</feature>
<dbReference type="PANTHER" id="PTHR45331">
    <property type="entry name" value="OXIDOREDUCTASE, IRON-SULPHUR BINDING SUBUNIT-RELATED-RELATED"/>
    <property type="match status" value="1"/>
</dbReference>
<protein>
    <submittedName>
        <fullName evidence="3">2Fe-2S iron-sulfur cluster binding domain-containing protein</fullName>
    </submittedName>
</protein>
<evidence type="ECO:0000313" key="4">
    <source>
        <dbReference type="Proteomes" id="UP000635278"/>
    </source>
</evidence>
<keyword evidence="4" id="KW-1185">Reference proteome</keyword>
<gene>
    <name evidence="3" type="ORF">GOB93_12305</name>
</gene>
<dbReference type="InterPro" id="IPR052914">
    <property type="entry name" value="Aldehyde_Oxdr_Iron-Sulfur"/>
</dbReference>
<dbReference type="SUPFAM" id="SSF54292">
    <property type="entry name" value="2Fe-2S ferredoxin-like"/>
    <property type="match status" value="1"/>
</dbReference>
<dbReference type="InterPro" id="IPR012675">
    <property type="entry name" value="Beta-grasp_dom_sf"/>
</dbReference>